<sequence length="86" mass="10111">MILMFVPLKGYFQALFGSIEILLYSMHVKNQVLPAAEEAKSIWTNKLGFRKMTDERYLEYSRDFTLTEFNGTSMLEKEVQQTSYEL</sequence>
<gene>
    <name evidence="2" type="ORF">H5410_053538</name>
</gene>
<dbReference type="GO" id="GO:0045944">
    <property type="term" value="P:positive regulation of transcription by RNA polymerase II"/>
    <property type="evidence" value="ECO:0007669"/>
    <property type="project" value="TreeGrafter"/>
</dbReference>
<comment type="caution">
    <text evidence="2">The sequence shown here is derived from an EMBL/GenBank/DDBJ whole genome shotgun (WGS) entry which is preliminary data.</text>
</comment>
<dbReference type="PANTHER" id="PTHR47025:SF7">
    <property type="entry name" value="ACYL-COA N-ACYLTRANSFERASE WITH RING_FYVE_PHD-TYPE ZINC FINGER DOMAIN-CONTAINING PROTEIN"/>
    <property type="match status" value="1"/>
</dbReference>
<dbReference type="Proteomes" id="UP000824120">
    <property type="component" value="Chromosome 10"/>
</dbReference>
<dbReference type="PANTHER" id="PTHR47025">
    <property type="entry name" value="AUTOIMMUNE REGULATOR"/>
    <property type="match status" value="1"/>
</dbReference>
<dbReference type="GO" id="GO:0005634">
    <property type="term" value="C:nucleus"/>
    <property type="evidence" value="ECO:0007669"/>
    <property type="project" value="TreeGrafter"/>
</dbReference>
<organism evidence="2 3">
    <name type="scientific">Solanum commersonii</name>
    <name type="common">Commerson's wild potato</name>
    <name type="synonym">Commerson's nightshade</name>
    <dbReference type="NCBI Taxonomy" id="4109"/>
    <lineage>
        <taxon>Eukaryota</taxon>
        <taxon>Viridiplantae</taxon>
        <taxon>Streptophyta</taxon>
        <taxon>Embryophyta</taxon>
        <taxon>Tracheophyta</taxon>
        <taxon>Spermatophyta</taxon>
        <taxon>Magnoliopsida</taxon>
        <taxon>eudicotyledons</taxon>
        <taxon>Gunneridae</taxon>
        <taxon>Pentapetalae</taxon>
        <taxon>asterids</taxon>
        <taxon>lamiids</taxon>
        <taxon>Solanales</taxon>
        <taxon>Solanaceae</taxon>
        <taxon>Solanoideae</taxon>
        <taxon>Solaneae</taxon>
        <taxon>Solanum</taxon>
    </lineage>
</organism>
<dbReference type="GO" id="GO:0003682">
    <property type="term" value="F:chromatin binding"/>
    <property type="evidence" value="ECO:0007669"/>
    <property type="project" value="TreeGrafter"/>
</dbReference>
<evidence type="ECO:0000313" key="2">
    <source>
        <dbReference type="EMBL" id="KAG5582911.1"/>
    </source>
</evidence>
<feature type="domain" description="Increased DNA methylation 1 C-terminal" evidence="1">
    <location>
        <begin position="9"/>
        <end position="78"/>
    </location>
</feature>
<name>A0A9J5X554_SOLCO</name>
<evidence type="ECO:0000313" key="3">
    <source>
        <dbReference type="Proteomes" id="UP000824120"/>
    </source>
</evidence>
<proteinExistence type="predicted"/>
<keyword evidence="3" id="KW-1185">Reference proteome</keyword>
<evidence type="ECO:0000259" key="1">
    <source>
        <dbReference type="Pfam" id="PF23209"/>
    </source>
</evidence>
<dbReference type="AlphaFoldDB" id="A0A9J5X554"/>
<dbReference type="InterPro" id="IPR056511">
    <property type="entry name" value="IDM1_C"/>
</dbReference>
<protein>
    <recommendedName>
        <fullName evidence="1">Increased DNA methylation 1 C-terminal domain-containing protein</fullName>
    </recommendedName>
</protein>
<dbReference type="EMBL" id="JACXVP010000010">
    <property type="protein sequence ID" value="KAG5582911.1"/>
    <property type="molecule type" value="Genomic_DNA"/>
</dbReference>
<dbReference type="Pfam" id="PF23209">
    <property type="entry name" value="IDM1_C"/>
    <property type="match status" value="1"/>
</dbReference>
<dbReference type="GO" id="GO:0000977">
    <property type="term" value="F:RNA polymerase II transcription regulatory region sequence-specific DNA binding"/>
    <property type="evidence" value="ECO:0007669"/>
    <property type="project" value="TreeGrafter"/>
</dbReference>
<dbReference type="GO" id="GO:0042393">
    <property type="term" value="F:histone binding"/>
    <property type="evidence" value="ECO:0007669"/>
    <property type="project" value="TreeGrafter"/>
</dbReference>
<reference evidence="2 3" key="1">
    <citation type="submission" date="2020-09" db="EMBL/GenBank/DDBJ databases">
        <title>De no assembly of potato wild relative species, Solanum commersonii.</title>
        <authorList>
            <person name="Cho K."/>
        </authorList>
    </citation>
    <scope>NUCLEOTIDE SEQUENCE [LARGE SCALE GENOMIC DNA]</scope>
    <source>
        <strain evidence="2">LZ3.2</strain>
        <tissue evidence="2">Leaf</tissue>
    </source>
</reference>
<accession>A0A9J5X554</accession>
<dbReference type="OrthoDB" id="1903104at2759"/>